<dbReference type="GO" id="GO:0030896">
    <property type="term" value="C:checkpoint clamp complex"/>
    <property type="evidence" value="ECO:0007669"/>
    <property type="project" value="InterPro"/>
</dbReference>
<dbReference type="InParanoid" id="B0XK67"/>
<reference evidence="5" key="1">
    <citation type="submission" date="2007-03" db="EMBL/GenBank/DDBJ databases">
        <title>Annotation of Culex pipiens quinquefasciatus.</title>
        <authorList>
            <consortium name="The Broad Institute Genome Sequencing Platform"/>
            <person name="Atkinson P.W."/>
            <person name="Hemingway J."/>
            <person name="Christensen B.M."/>
            <person name="Higgs S."/>
            <person name="Kodira C."/>
            <person name="Hannick L."/>
            <person name="Megy K."/>
            <person name="O'Leary S."/>
            <person name="Pearson M."/>
            <person name="Haas B.J."/>
            <person name="Mauceli E."/>
            <person name="Wortman J.R."/>
            <person name="Lee N.H."/>
            <person name="Guigo R."/>
            <person name="Stanke M."/>
            <person name="Alvarado L."/>
            <person name="Amedeo P."/>
            <person name="Antoine C.H."/>
            <person name="Arensburger P."/>
            <person name="Bidwell S.L."/>
            <person name="Crawford M."/>
            <person name="Camaro F."/>
            <person name="Devon K."/>
            <person name="Engels R."/>
            <person name="Hammond M."/>
            <person name="Howarth C."/>
            <person name="Koehrsen M."/>
            <person name="Lawson D."/>
            <person name="Montgomery P."/>
            <person name="Nene V."/>
            <person name="Nusbaum C."/>
            <person name="Puiu D."/>
            <person name="Romero-Severson J."/>
            <person name="Severson D.W."/>
            <person name="Shumway M."/>
            <person name="Sisk P."/>
            <person name="Stolte C."/>
            <person name="Zeng Q."/>
            <person name="Eisenstadt E."/>
            <person name="Fraser-Liggett C."/>
            <person name="Strausberg R."/>
            <person name="Galagan J."/>
            <person name="Birren B."/>
            <person name="Collins F.H."/>
        </authorList>
    </citation>
    <scope>NUCLEOTIDE SEQUENCE [LARGE SCALE GENOMIC DNA]</scope>
    <source>
        <strain evidence="5">JHB</strain>
    </source>
</reference>
<dbReference type="FunCoup" id="B0XK67">
    <property type="interactions" value="1356"/>
</dbReference>
<dbReference type="GO" id="GO:0033314">
    <property type="term" value="P:mitotic DNA replication checkpoint signaling"/>
    <property type="evidence" value="ECO:0007669"/>
    <property type="project" value="TreeGrafter"/>
</dbReference>
<dbReference type="AlphaFoldDB" id="B0XK67"/>
<keyword evidence="3" id="KW-0539">Nucleus</keyword>
<comment type="subcellular location">
    <subcellularLocation>
        <location evidence="1">Nucleus</location>
    </subcellularLocation>
</comment>
<dbReference type="EnsemblMetazoa" id="CPIJ019712-RA">
    <property type="protein sequence ID" value="CPIJ019712-PA"/>
    <property type="gene ID" value="CPIJ019712"/>
</dbReference>
<keyword evidence="7" id="KW-1185">Reference proteome</keyword>
<evidence type="ECO:0000256" key="2">
    <source>
        <dbReference type="ARBA" id="ARBA00005563"/>
    </source>
</evidence>
<dbReference type="GO" id="GO:0035861">
    <property type="term" value="C:site of double-strand break"/>
    <property type="evidence" value="ECO:0007669"/>
    <property type="project" value="TreeGrafter"/>
</dbReference>
<dbReference type="GO" id="GO:0000724">
    <property type="term" value="P:double-strand break repair via homologous recombination"/>
    <property type="evidence" value="ECO:0007669"/>
    <property type="project" value="TreeGrafter"/>
</dbReference>
<dbReference type="GO" id="GO:0005730">
    <property type="term" value="C:nucleolus"/>
    <property type="evidence" value="ECO:0007669"/>
    <property type="project" value="InterPro"/>
</dbReference>
<dbReference type="GO" id="GO:0000723">
    <property type="term" value="P:telomere maintenance"/>
    <property type="evidence" value="ECO:0007669"/>
    <property type="project" value="TreeGrafter"/>
</dbReference>
<dbReference type="GO" id="GO:0031573">
    <property type="term" value="P:mitotic intra-S DNA damage checkpoint signaling"/>
    <property type="evidence" value="ECO:0007669"/>
    <property type="project" value="TreeGrafter"/>
</dbReference>
<gene>
    <name evidence="6" type="primary">6054061</name>
    <name evidence="5" type="ORF">CpipJ_CPIJ019712</name>
</gene>
<evidence type="ECO:0000256" key="1">
    <source>
        <dbReference type="ARBA" id="ARBA00004123"/>
    </source>
</evidence>
<proteinExistence type="inferred from homology"/>
<dbReference type="GO" id="GO:0044778">
    <property type="term" value="P:meiotic DNA integrity checkpoint signaling"/>
    <property type="evidence" value="ECO:0007669"/>
    <property type="project" value="TreeGrafter"/>
</dbReference>
<dbReference type="InterPro" id="IPR016580">
    <property type="entry name" value="HUS1"/>
</dbReference>
<dbReference type="eggNOG" id="KOG3999">
    <property type="taxonomic scope" value="Eukaryota"/>
</dbReference>
<dbReference type="Pfam" id="PF04005">
    <property type="entry name" value="Hus1"/>
    <property type="match status" value="1"/>
</dbReference>
<accession>B0XK67</accession>
<reference evidence="6" key="2">
    <citation type="submission" date="2021-02" db="UniProtKB">
        <authorList>
            <consortium name="EnsemblMetazoa"/>
        </authorList>
    </citation>
    <scope>IDENTIFICATION</scope>
    <source>
        <strain evidence="6">JHB</strain>
    </source>
</reference>
<organism>
    <name type="scientific">Culex quinquefasciatus</name>
    <name type="common">Southern house mosquito</name>
    <name type="synonym">Culex pungens</name>
    <dbReference type="NCBI Taxonomy" id="7176"/>
    <lineage>
        <taxon>Eukaryota</taxon>
        <taxon>Metazoa</taxon>
        <taxon>Ecdysozoa</taxon>
        <taxon>Arthropoda</taxon>
        <taxon>Hexapoda</taxon>
        <taxon>Insecta</taxon>
        <taxon>Pterygota</taxon>
        <taxon>Neoptera</taxon>
        <taxon>Endopterygota</taxon>
        <taxon>Diptera</taxon>
        <taxon>Nematocera</taxon>
        <taxon>Culicoidea</taxon>
        <taxon>Culicidae</taxon>
        <taxon>Culicinae</taxon>
        <taxon>Culicini</taxon>
        <taxon>Culex</taxon>
        <taxon>Culex</taxon>
    </lineage>
</organism>
<dbReference type="Proteomes" id="UP000002320">
    <property type="component" value="Unassembled WGS sequence"/>
</dbReference>
<dbReference type="InterPro" id="IPR007150">
    <property type="entry name" value="HUS1/Mec3"/>
</dbReference>
<name>B0XK67_CULQU</name>
<dbReference type="EMBL" id="DS233725">
    <property type="protein sequence ID" value="EDS31374.1"/>
    <property type="molecule type" value="Genomic_DNA"/>
</dbReference>
<dbReference type="VEuPathDB" id="VectorBase:CQUJHB006561"/>
<protein>
    <recommendedName>
        <fullName evidence="4">Checkpoint protein</fullName>
    </recommendedName>
</protein>
<dbReference type="STRING" id="7176.B0XK67"/>
<dbReference type="OMA" id="VCWMRLE"/>
<dbReference type="KEGG" id="cqu:CpipJ_CPIJ019712"/>
<dbReference type="Gene3D" id="3.70.10.10">
    <property type="match status" value="1"/>
</dbReference>
<dbReference type="OrthoDB" id="10063861at2759"/>
<evidence type="ECO:0000313" key="5">
    <source>
        <dbReference type="EMBL" id="EDS31374.1"/>
    </source>
</evidence>
<dbReference type="HOGENOM" id="CLU_035754_1_0_1"/>
<dbReference type="VEuPathDB" id="VectorBase:CPIJ019712"/>
<evidence type="ECO:0000256" key="4">
    <source>
        <dbReference type="PIRNR" id="PIRNR011312"/>
    </source>
</evidence>
<evidence type="ECO:0000313" key="7">
    <source>
        <dbReference type="Proteomes" id="UP000002320"/>
    </source>
</evidence>
<dbReference type="PANTHER" id="PTHR12900">
    <property type="entry name" value="MITOTIC AND DNA DAMAGE CHECKPOINT PROTEIN HUS1"/>
    <property type="match status" value="1"/>
</dbReference>
<dbReference type="GO" id="GO:0006289">
    <property type="term" value="P:nucleotide-excision repair"/>
    <property type="evidence" value="ECO:0007669"/>
    <property type="project" value="TreeGrafter"/>
</dbReference>
<evidence type="ECO:0000256" key="3">
    <source>
        <dbReference type="ARBA" id="ARBA00023242"/>
    </source>
</evidence>
<comment type="similarity">
    <text evidence="2 4">Belongs to the HUS1 family.</text>
</comment>
<sequence length="280" mass="31592">MKFRAVITDSVHMRELLNVVTIFSRINKNLIINIQPAKVVIQIETEVEASQCLWCEIDAGEPGRSSQGYFSEYVMDGVDKEHNQIYLAVVAAHMVRALSYVRNNAVDYLKFKLVKQDRACLAVEFSGTSHNDSDIMCPKLQHDIPVTIAPRSEWRNFELPFDTVYDLTMLLPTVKSLRGLLDKKKNISPSVTIYATLAGELSLVVETDIVTVASHYRGLQCNRARPPDEEDSEAEPLTEAACKVDAKKLSTLFESVNFCDMKMIANIKNDHLFNVNPSFF</sequence>
<evidence type="ECO:0000313" key="6">
    <source>
        <dbReference type="EnsemblMetazoa" id="CPIJ019712-PA"/>
    </source>
</evidence>
<dbReference type="PIRSF" id="PIRSF011312">
    <property type="entry name" value="Cell_cycle_HUS1"/>
    <property type="match status" value="1"/>
</dbReference>
<dbReference type="PANTHER" id="PTHR12900:SF0">
    <property type="entry name" value="CHECKPOINT PROTEIN"/>
    <property type="match status" value="1"/>
</dbReference>